<evidence type="ECO:0000313" key="2">
    <source>
        <dbReference type="Proteomes" id="UP000019146"/>
    </source>
</evidence>
<name>A0A0P0RG45_9BURK</name>
<dbReference type="KEGG" id="bcai:K788_00040895"/>
<reference evidence="1 2" key="1">
    <citation type="journal article" date="2014" name="Genome Announc.">
        <title>Draft Genome Sequence of the Haloacid-Degrading Burkholderia caribensis Strain MBA4.</title>
        <authorList>
            <person name="Pan Y."/>
            <person name="Kong K.F."/>
            <person name="Tsang J.S."/>
        </authorList>
    </citation>
    <scope>NUCLEOTIDE SEQUENCE [LARGE SCALE GENOMIC DNA]</scope>
    <source>
        <strain evidence="1 2">MBA4</strain>
    </source>
</reference>
<protein>
    <submittedName>
        <fullName evidence="1">Uncharacterized protein</fullName>
    </submittedName>
</protein>
<organism evidence="1 2">
    <name type="scientific">Paraburkholderia caribensis MBA4</name>
    <dbReference type="NCBI Taxonomy" id="1323664"/>
    <lineage>
        <taxon>Bacteria</taxon>
        <taxon>Pseudomonadati</taxon>
        <taxon>Pseudomonadota</taxon>
        <taxon>Betaproteobacteria</taxon>
        <taxon>Burkholderiales</taxon>
        <taxon>Burkholderiaceae</taxon>
        <taxon>Paraburkholderia</taxon>
    </lineage>
</organism>
<proteinExistence type="predicted"/>
<sequence>MRDECGKTAKEMDMMFTFIRRWQSGQDVPIKTPPQDRCKRECRRISPAGPTRARVRLCASKHGLSPREFTDMRATHARSISMHYESS</sequence>
<dbReference type="AlphaFoldDB" id="A0A0P0RG45"/>
<dbReference type="Proteomes" id="UP000019146">
    <property type="component" value="Chromosome 2"/>
</dbReference>
<evidence type="ECO:0000313" key="1">
    <source>
        <dbReference type="EMBL" id="ALL67498.1"/>
    </source>
</evidence>
<accession>A0A0P0RG45</accession>
<dbReference type="EMBL" id="CP012747">
    <property type="protein sequence ID" value="ALL67498.1"/>
    <property type="molecule type" value="Genomic_DNA"/>
</dbReference>
<gene>
    <name evidence="1" type="ORF">K788_00040895</name>
</gene>